<sequence length="107" mass="12252">MEVETLAEHLTPLLELYDVKWRGHGVIYVDHEQYNIITAHRILADLSASLGVPIQLVRSRLVDLGWFNDVRSTLPVRDGIARIIDKLPSWEADEPGEDDPETNEEYD</sequence>
<proteinExistence type="predicted"/>
<accession>A0A502IAP8</accession>
<organism evidence="1 2">
    <name type="scientific">Pseudomonas mandelii</name>
    <dbReference type="NCBI Taxonomy" id="75612"/>
    <lineage>
        <taxon>Bacteria</taxon>
        <taxon>Pseudomonadati</taxon>
        <taxon>Pseudomonadota</taxon>
        <taxon>Gammaproteobacteria</taxon>
        <taxon>Pseudomonadales</taxon>
        <taxon>Pseudomonadaceae</taxon>
        <taxon>Pseudomonas</taxon>
    </lineage>
</organism>
<evidence type="ECO:0000313" key="2">
    <source>
        <dbReference type="Proteomes" id="UP000320914"/>
    </source>
</evidence>
<dbReference type="AlphaFoldDB" id="A0A502IAP8"/>
<name>A0A502IAP8_9PSED</name>
<dbReference type="RefSeq" id="WP_140679752.1">
    <property type="nucleotide sequence ID" value="NZ_RCZA01000006.1"/>
</dbReference>
<dbReference type="EMBL" id="RCZA01000006">
    <property type="protein sequence ID" value="TPG83405.1"/>
    <property type="molecule type" value="Genomic_DNA"/>
</dbReference>
<protein>
    <submittedName>
        <fullName evidence="1">Uncharacterized protein</fullName>
    </submittedName>
</protein>
<dbReference type="Proteomes" id="UP000320914">
    <property type="component" value="Unassembled WGS sequence"/>
</dbReference>
<reference evidence="1 2" key="1">
    <citation type="journal article" date="2019" name="Environ. Microbiol.">
        <title>Species interactions and distinct microbial communities in high Arctic permafrost affected cryosols are associated with the CH4 and CO2 gas fluxes.</title>
        <authorList>
            <person name="Altshuler I."/>
            <person name="Hamel J."/>
            <person name="Turney S."/>
            <person name="Magnuson E."/>
            <person name="Levesque R."/>
            <person name="Greer C."/>
            <person name="Whyte L.G."/>
        </authorList>
    </citation>
    <scope>NUCLEOTIDE SEQUENCE [LARGE SCALE GENOMIC DNA]</scope>
    <source>
        <strain evidence="1 2">OWC5</strain>
    </source>
</reference>
<comment type="caution">
    <text evidence="1">The sequence shown here is derived from an EMBL/GenBank/DDBJ whole genome shotgun (WGS) entry which is preliminary data.</text>
</comment>
<gene>
    <name evidence="1" type="ORF">EAH74_16290</name>
</gene>
<evidence type="ECO:0000313" key="1">
    <source>
        <dbReference type="EMBL" id="TPG83405.1"/>
    </source>
</evidence>